<evidence type="ECO:0000313" key="3">
    <source>
        <dbReference type="EMBL" id="AYF28045.1"/>
    </source>
</evidence>
<evidence type="ECO:0008006" key="5">
    <source>
        <dbReference type="Google" id="ProtNLM"/>
    </source>
</evidence>
<dbReference type="Proteomes" id="UP000267804">
    <property type="component" value="Chromosome"/>
</dbReference>
<protein>
    <recommendedName>
        <fullName evidence="5">Lipoprotein</fullName>
    </recommendedName>
</protein>
<gene>
    <name evidence="3" type="ORF">CSH63_11425</name>
</gene>
<dbReference type="KEGG" id="mtua:CSH63_11425"/>
<feature type="compositionally biased region" description="Low complexity" evidence="1">
    <location>
        <begin position="19"/>
        <end position="52"/>
    </location>
</feature>
<reference evidence="3 4" key="1">
    <citation type="submission" date="2017-10" db="EMBL/GenBank/DDBJ databases">
        <title>Integration of genomic and chemical information greatly accelerates assignment of the full stereostructure of myelolactone, a potent inhibitor of myeloma from a marine-derived Micromonospora.</title>
        <authorList>
            <person name="Kim M.C."/>
            <person name="Machado H."/>
            <person name="Jensen P.R."/>
            <person name="Fenical W."/>
        </authorList>
    </citation>
    <scope>NUCLEOTIDE SEQUENCE [LARGE SCALE GENOMIC DNA]</scope>
    <source>
        <strain evidence="3 4">CNY-010</strain>
    </source>
</reference>
<feature type="signal peptide" evidence="2">
    <location>
        <begin position="1"/>
        <end position="19"/>
    </location>
</feature>
<sequence length="156" mass="15926">MKRELAALSLLFVSACAPAEPAPSSSAAPSSSPSSSAAAASAAPQAGSTAPADKVATGACNMVARVIEQQDVRFTSNSPIALRARRATDPGVREAGERLAVVTKESGDMFIRNDPNEDTGPVDARMAEAQRALLTACTALFGPQPWPFAPSPTASS</sequence>
<name>A0A386WI70_9ACTN</name>
<dbReference type="EMBL" id="CP024087">
    <property type="protein sequence ID" value="AYF28045.1"/>
    <property type="molecule type" value="Genomic_DNA"/>
</dbReference>
<accession>A0A386WI70</accession>
<dbReference type="PROSITE" id="PS51257">
    <property type="entry name" value="PROKAR_LIPOPROTEIN"/>
    <property type="match status" value="1"/>
</dbReference>
<evidence type="ECO:0000256" key="1">
    <source>
        <dbReference type="SAM" id="MobiDB-lite"/>
    </source>
</evidence>
<evidence type="ECO:0000313" key="4">
    <source>
        <dbReference type="Proteomes" id="UP000267804"/>
    </source>
</evidence>
<keyword evidence="2" id="KW-0732">Signal</keyword>
<proteinExistence type="predicted"/>
<feature type="region of interest" description="Disordered" evidence="1">
    <location>
        <begin position="19"/>
        <end position="53"/>
    </location>
</feature>
<dbReference type="RefSeq" id="WP_120570249.1">
    <property type="nucleotide sequence ID" value="NZ_CP024087.1"/>
</dbReference>
<evidence type="ECO:0000256" key="2">
    <source>
        <dbReference type="SAM" id="SignalP"/>
    </source>
</evidence>
<dbReference type="AlphaFoldDB" id="A0A386WI70"/>
<feature type="chain" id="PRO_5039300089" description="Lipoprotein" evidence="2">
    <location>
        <begin position="20"/>
        <end position="156"/>
    </location>
</feature>
<organism evidence="3 4">
    <name type="scientific">Micromonospora tulbaghiae</name>
    <dbReference type="NCBI Taxonomy" id="479978"/>
    <lineage>
        <taxon>Bacteria</taxon>
        <taxon>Bacillati</taxon>
        <taxon>Actinomycetota</taxon>
        <taxon>Actinomycetes</taxon>
        <taxon>Micromonosporales</taxon>
        <taxon>Micromonosporaceae</taxon>
        <taxon>Micromonospora</taxon>
    </lineage>
</organism>